<protein>
    <submittedName>
        <fullName evidence="1">Uncharacterized protein</fullName>
    </submittedName>
</protein>
<evidence type="ECO:0000313" key="1">
    <source>
        <dbReference type="EMBL" id="KAK7429793.1"/>
    </source>
</evidence>
<reference evidence="1 2" key="1">
    <citation type="journal article" date="2025" name="Microbiol. Resour. Announc.">
        <title>Draft genome sequences for Neonectria magnoliae and Neonectria punicea, canker pathogens of Liriodendron tulipifera and Acer saccharum in West Virginia.</title>
        <authorList>
            <person name="Petronek H.M."/>
            <person name="Kasson M.T."/>
            <person name="Metheny A.M."/>
            <person name="Stauder C.M."/>
            <person name="Lovett B."/>
            <person name="Lynch S.C."/>
            <person name="Garnas J.R."/>
            <person name="Kasson L.R."/>
            <person name="Stajich J.E."/>
        </authorList>
    </citation>
    <scope>NUCLEOTIDE SEQUENCE [LARGE SCALE GENOMIC DNA]</scope>
    <source>
        <strain evidence="1 2">NRRL 64651</strain>
    </source>
</reference>
<accession>A0ABR1I871</accession>
<sequence length="100" mass="11441">MTAPNLSKPRVLENTFLALMSDCIFLQLDTCDLEHGIADESQPNTLLPSDILQIFLWAYDVIREVLREPDAGSILFHPVLRKHQDVEGFLQIFSPANQRY</sequence>
<proteinExistence type="predicted"/>
<gene>
    <name evidence="1" type="ORF">QQZ08_003638</name>
</gene>
<dbReference type="Proteomes" id="UP001498421">
    <property type="component" value="Unassembled WGS sequence"/>
</dbReference>
<organism evidence="1 2">
    <name type="scientific">Neonectria magnoliae</name>
    <dbReference type="NCBI Taxonomy" id="2732573"/>
    <lineage>
        <taxon>Eukaryota</taxon>
        <taxon>Fungi</taxon>
        <taxon>Dikarya</taxon>
        <taxon>Ascomycota</taxon>
        <taxon>Pezizomycotina</taxon>
        <taxon>Sordariomycetes</taxon>
        <taxon>Hypocreomycetidae</taxon>
        <taxon>Hypocreales</taxon>
        <taxon>Nectriaceae</taxon>
        <taxon>Neonectria</taxon>
    </lineage>
</organism>
<comment type="caution">
    <text evidence="1">The sequence shown here is derived from an EMBL/GenBank/DDBJ whole genome shotgun (WGS) entry which is preliminary data.</text>
</comment>
<keyword evidence="2" id="KW-1185">Reference proteome</keyword>
<dbReference type="EMBL" id="JAZAVK010000025">
    <property type="protein sequence ID" value="KAK7429793.1"/>
    <property type="molecule type" value="Genomic_DNA"/>
</dbReference>
<name>A0ABR1I871_9HYPO</name>
<evidence type="ECO:0000313" key="2">
    <source>
        <dbReference type="Proteomes" id="UP001498421"/>
    </source>
</evidence>